<protein>
    <recommendedName>
        <fullName evidence="3">DUF3800 domain-containing protein</fullName>
    </recommendedName>
</protein>
<evidence type="ECO:0000313" key="2">
    <source>
        <dbReference type="Proteomes" id="UP001159292"/>
    </source>
</evidence>
<sequence length="129" mass="15349">MECFRVDESGYTGFDLLNTEQRFQGAAAIAIDDDQARRLIREHFPKLQVDELKYRVLARRPANHPRLLALLRELLTQHKCVTYFCDKRFLLLLMFLDYAVEPFYYERGLDFYEDGQNYSLASLPHRCYT</sequence>
<evidence type="ECO:0000313" key="1">
    <source>
        <dbReference type="EMBL" id="MDH0569422.1"/>
    </source>
</evidence>
<gene>
    <name evidence="1" type="ORF">N7671_19980</name>
</gene>
<dbReference type="AlphaFoldDB" id="A0AB35L425"/>
<reference evidence="1" key="1">
    <citation type="submission" date="2022-09" db="EMBL/GenBank/DDBJ databases">
        <title>Intensive care unit water sources are persistently colonized with multi-drug resistant bacteria and are the site of extensive horizontal gene transfer of antibiotic resistance genes.</title>
        <authorList>
            <person name="Diorio-Toth L."/>
        </authorList>
    </citation>
    <scope>NUCLEOTIDE SEQUENCE</scope>
    <source>
        <strain evidence="1">GD04000</strain>
    </source>
</reference>
<accession>A0AB35L425</accession>
<organism evidence="1 2">
    <name type="scientific">Ectopseudomonas oleovorans</name>
    <name type="common">Pseudomonas oleovorans</name>
    <dbReference type="NCBI Taxonomy" id="301"/>
    <lineage>
        <taxon>Bacteria</taxon>
        <taxon>Pseudomonadati</taxon>
        <taxon>Pseudomonadota</taxon>
        <taxon>Gammaproteobacteria</taxon>
        <taxon>Pseudomonadales</taxon>
        <taxon>Pseudomonadaceae</taxon>
        <taxon>Ectopseudomonas</taxon>
    </lineage>
</organism>
<evidence type="ECO:0008006" key="3">
    <source>
        <dbReference type="Google" id="ProtNLM"/>
    </source>
</evidence>
<dbReference type="EMBL" id="JAOEET010000082">
    <property type="protein sequence ID" value="MDH0569422.1"/>
    <property type="molecule type" value="Genomic_DNA"/>
</dbReference>
<dbReference type="Proteomes" id="UP001159292">
    <property type="component" value="Unassembled WGS sequence"/>
</dbReference>
<name>A0AB35L425_ECTOL</name>
<comment type="caution">
    <text evidence="1">The sequence shown here is derived from an EMBL/GenBank/DDBJ whole genome shotgun (WGS) entry which is preliminary data.</text>
</comment>
<proteinExistence type="predicted"/>